<proteinExistence type="inferred from homology"/>
<dbReference type="RefSeq" id="WP_073081894.1">
    <property type="nucleotide sequence ID" value="NZ_FRBL01000005.1"/>
</dbReference>
<dbReference type="SUPFAM" id="SSF48452">
    <property type="entry name" value="TPR-like"/>
    <property type="match status" value="1"/>
</dbReference>
<evidence type="ECO:0000256" key="1">
    <source>
        <dbReference type="ARBA" id="ARBA00004442"/>
    </source>
</evidence>
<comment type="similarity">
    <text evidence="2">Belongs to the SusD family.</text>
</comment>
<dbReference type="CDD" id="cd08977">
    <property type="entry name" value="SusD"/>
    <property type="match status" value="1"/>
</dbReference>
<accession>A0A1M7DXU7</accession>
<keyword evidence="5" id="KW-0998">Cell outer membrane</keyword>
<dbReference type="GO" id="GO:0009279">
    <property type="term" value="C:cell outer membrane"/>
    <property type="evidence" value="ECO:0007669"/>
    <property type="project" value="UniProtKB-SubCell"/>
</dbReference>
<gene>
    <name evidence="9" type="ORF">SAMN05444266_105189</name>
</gene>
<dbReference type="AlphaFoldDB" id="A0A1M7DXU7"/>
<dbReference type="PROSITE" id="PS51257">
    <property type="entry name" value="PROKAR_LIPOPROTEIN"/>
    <property type="match status" value="1"/>
</dbReference>
<protein>
    <submittedName>
        <fullName evidence="9">Starch-binding associating with outer membrane</fullName>
    </submittedName>
</protein>
<evidence type="ECO:0000256" key="5">
    <source>
        <dbReference type="ARBA" id="ARBA00023237"/>
    </source>
</evidence>
<reference evidence="9 10" key="1">
    <citation type="submission" date="2016-11" db="EMBL/GenBank/DDBJ databases">
        <authorList>
            <person name="Jaros S."/>
            <person name="Januszkiewicz K."/>
            <person name="Wedrychowicz H."/>
        </authorList>
    </citation>
    <scope>NUCLEOTIDE SEQUENCE [LARGE SCALE GENOMIC DNA]</scope>
    <source>
        <strain evidence="9 10">DSM 27406</strain>
    </source>
</reference>
<dbReference type="Pfam" id="PF14322">
    <property type="entry name" value="SusD-like_3"/>
    <property type="match status" value="1"/>
</dbReference>
<organism evidence="9 10">
    <name type="scientific">Chitinophaga jiangningensis</name>
    <dbReference type="NCBI Taxonomy" id="1419482"/>
    <lineage>
        <taxon>Bacteria</taxon>
        <taxon>Pseudomonadati</taxon>
        <taxon>Bacteroidota</taxon>
        <taxon>Chitinophagia</taxon>
        <taxon>Chitinophagales</taxon>
        <taxon>Chitinophagaceae</taxon>
        <taxon>Chitinophaga</taxon>
    </lineage>
</organism>
<feature type="domain" description="SusD-like N-terminal" evidence="8">
    <location>
        <begin position="104"/>
        <end position="253"/>
    </location>
</feature>
<feature type="domain" description="RagB/SusD" evidence="7">
    <location>
        <begin position="345"/>
        <end position="540"/>
    </location>
</feature>
<dbReference type="Proteomes" id="UP000184420">
    <property type="component" value="Unassembled WGS sequence"/>
</dbReference>
<name>A0A1M7DXU7_9BACT</name>
<keyword evidence="3 6" id="KW-0732">Signal</keyword>
<dbReference type="Pfam" id="PF07980">
    <property type="entry name" value="SusD_RagB"/>
    <property type="match status" value="1"/>
</dbReference>
<dbReference type="InterPro" id="IPR033985">
    <property type="entry name" value="SusD-like_N"/>
</dbReference>
<sequence>MRNIFKYQYKRYVGLALAAGIVAGLTSCSKFTELKPKNQVDENVVFTDSSYIELALNGVYNAATVGSYNDTYSGRGYPFGAAAIEQDEMRGEDMVNLATFYEITYKAQYSTTSANNVAMWVNLYSLINQANVFIEGIQAAAAKGIISAGKELQLEGEARFLRALAHHELLIHFCRPYADGNGAKAGVPYRTLATNTVDKIQKNLSMPRGTVAEDYTQILTDLDFAEKNLSATSRAFSKATQGAAIALKTRIKLHMQDYAGVIAEAAKLGADKPAPTSSINSYALAADVTAPFASYGNNNNTESVFSIANSVAANGDVNGALAPMFGPTSTSGRGLVGMSPNLYNAKFFAADDDRRKLMIRQTGAADVAKYVFSAKYTDYANRSDWAPILRYAEVLLNAAEAYSRTGNNVQAYNLLKVVHNRSNAKADQTSHLPDVMPGTITDLTLAILNERRVEFFAEGRRWPDLHRLALDAKYGKGGIPAKVDPAALKIDGSDYDVNKTTPVATGIAAIEYSDYRFLWPFPATETASNPTLKAAQNPGY</sequence>
<evidence type="ECO:0000256" key="3">
    <source>
        <dbReference type="ARBA" id="ARBA00022729"/>
    </source>
</evidence>
<dbReference type="InterPro" id="IPR011990">
    <property type="entry name" value="TPR-like_helical_dom_sf"/>
</dbReference>
<feature type="chain" id="PRO_5013314459" evidence="6">
    <location>
        <begin position="19"/>
        <end position="540"/>
    </location>
</feature>
<comment type="subcellular location">
    <subcellularLocation>
        <location evidence="1">Cell outer membrane</location>
    </subcellularLocation>
</comment>
<keyword evidence="4" id="KW-0472">Membrane</keyword>
<evidence type="ECO:0000256" key="4">
    <source>
        <dbReference type="ARBA" id="ARBA00023136"/>
    </source>
</evidence>
<evidence type="ECO:0000256" key="2">
    <source>
        <dbReference type="ARBA" id="ARBA00006275"/>
    </source>
</evidence>
<dbReference type="EMBL" id="FRBL01000005">
    <property type="protein sequence ID" value="SHL84341.1"/>
    <property type="molecule type" value="Genomic_DNA"/>
</dbReference>
<feature type="signal peptide" evidence="6">
    <location>
        <begin position="1"/>
        <end position="18"/>
    </location>
</feature>
<dbReference type="Gene3D" id="1.25.40.390">
    <property type="match status" value="1"/>
</dbReference>
<dbReference type="InterPro" id="IPR012944">
    <property type="entry name" value="SusD_RagB_dom"/>
</dbReference>
<dbReference type="OrthoDB" id="9792139at2"/>
<evidence type="ECO:0000259" key="8">
    <source>
        <dbReference type="Pfam" id="PF14322"/>
    </source>
</evidence>
<dbReference type="STRING" id="1419482.SAMN05444266_105189"/>
<keyword evidence="10" id="KW-1185">Reference proteome</keyword>
<evidence type="ECO:0000313" key="10">
    <source>
        <dbReference type="Proteomes" id="UP000184420"/>
    </source>
</evidence>
<evidence type="ECO:0000259" key="7">
    <source>
        <dbReference type="Pfam" id="PF07980"/>
    </source>
</evidence>
<evidence type="ECO:0000256" key="6">
    <source>
        <dbReference type="SAM" id="SignalP"/>
    </source>
</evidence>
<evidence type="ECO:0000313" key="9">
    <source>
        <dbReference type="EMBL" id="SHL84341.1"/>
    </source>
</evidence>